<evidence type="ECO:0000313" key="1">
    <source>
        <dbReference type="EMBL" id="MDE8697791.1"/>
    </source>
</evidence>
<dbReference type="EMBL" id="JARFID010000280">
    <property type="protein sequence ID" value="MDE8697791.1"/>
    <property type="molecule type" value="Genomic_DNA"/>
</dbReference>
<evidence type="ECO:0000313" key="2">
    <source>
        <dbReference type="Proteomes" id="UP001221924"/>
    </source>
</evidence>
<protein>
    <recommendedName>
        <fullName evidence="3">AraC family transcriptional regulator</fullName>
    </recommendedName>
</protein>
<dbReference type="AlphaFoldDB" id="A0AAW6M968"/>
<evidence type="ECO:0008006" key="3">
    <source>
        <dbReference type="Google" id="ProtNLM"/>
    </source>
</evidence>
<proteinExistence type="predicted"/>
<gene>
    <name evidence="1" type="ORF">PZH42_27430</name>
</gene>
<sequence length="99" mass="11207">MPHLCTLNATLKHPECHTSHFFKCGIPVTEMWHFGRLSVAFGELFFEDIGTSVLEKLNAFISFRSFSIYISVVLDINEVKGQPFVVSELVAAFTEILKK</sequence>
<dbReference type="RefSeq" id="WP_275202897.1">
    <property type="nucleotide sequence ID" value="NZ_JARFID010000280.1"/>
</dbReference>
<reference evidence="1" key="1">
    <citation type="submission" date="2023-03" db="EMBL/GenBank/DDBJ databases">
        <title>DFI Biobank Strains.</title>
        <authorList>
            <person name="Mostad J."/>
            <person name="Paddock L."/>
            <person name="Medina S."/>
            <person name="Waligurski E."/>
            <person name="Barat B."/>
            <person name="Smith R."/>
            <person name="Burgo V."/>
            <person name="Metcalfe C."/>
            <person name="Woodson C."/>
            <person name="Sundararajan A."/>
            <person name="Ramaswamy R."/>
            <person name="Lin H."/>
            <person name="Pamer E.G."/>
        </authorList>
    </citation>
    <scope>NUCLEOTIDE SEQUENCE</scope>
    <source>
        <strain evidence="1">DFI.9.5</strain>
    </source>
</reference>
<dbReference type="Proteomes" id="UP001221924">
    <property type="component" value="Unassembled WGS sequence"/>
</dbReference>
<feature type="non-terminal residue" evidence="1">
    <location>
        <position position="99"/>
    </location>
</feature>
<comment type="caution">
    <text evidence="1">The sequence shown here is derived from an EMBL/GenBank/DDBJ whole genome shotgun (WGS) entry which is preliminary data.</text>
</comment>
<organism evidence="1 2">
    <name type="scientific">Bacteroides cellulosilyticus</name>
    <dbReference type="NCBI Taxonomy" id="246787"/>
    <lineage>
        <taxon>Bacteria</taxon>
        <taxon>Pseudomonadati</taxon>
        <taxon>Bacteroidota</taxon>
        <taxon>Bacteroidia</taxon>
        <taxon>Bacteroidales</taxon>
        <taxon>Bacteroidaceae</taxon>
        <taxon>Bacteroides</taxon>
    </lineage>
</organism>
<name>A0AAW6M968_9BACE</name>
<accession>A0AAW6M968</accession>